<evidence type="ECO:0000256" key="10">
    <source>
        <dbReference type="ARBA" id="ARBA00044932"/>
    </source>
</evidence>
<dbReference type="PANTHER" id="PTHR30153:SF2">
    <property type="entry name" value="REPLICATIVE DNA HELICASE"/>
    <property type="match status" value="1"/>
</dbReference>
<dbReference type="FunFam" id="3.40.50.300:FF:000076">
    <property type="entry name" value="Replicative DNA helicase"/>
    <property type="match status" value="1"/>
</dbReference>
<protein>
    <recommendedName>
        <fullName evidence="12 13">Replicative DNA helicase</fullName>
        <ecNumber evidence="12 13">5.6.2.3</ecNumber>
    </recommendedName>
</protein>
<keyword evidence="5 13" id="KW-0378">Hydrolase</keyword>
<dbReference type="GO" id="GO:0006269">
    <property type="term" value="P:DNA replication, synthesis of primer"/>
    <property type="evidence" value="ECO:0007669"/>
    <property type="project" value="UniProtKB-UniRule"/>
</dbReference>
<evidence type="ECO:0000256" key="1">
    <source>
        <dbReference type="ARBA" id="ARBA00008428"/>
    </source>
</evidence>
<accession>A0A1G6ENU7</accession>
<comment type="function">
    <text evidence="10 13">The main replicative DNA helicase, it participates in initiation and elongation during chromosome replication. Travels ahead of the DNA replisome, separating dsDNA into templates for DNA synthesis. A processive ATP-dependent 5'-3' DNA helicase it has DNA-dependent ATPase activity.</text>
</comment>
<keyword evidence="8 13" id="KW-0238">DNA-binding</keyword>
<dbReference type="OrthoDB" id="9773982at2"/>
<keyword evidence="3 13" id="KW-0235">DNA replication</keyword>
<keyword evidence="9" id="KW-0413">Isomerase</keyword>
<reference evidence="16 17" key="1">
    <citation type="submission" date="2016-10" db="EMBL/GenBank/DDBJ databases">
        <authorList>
            <person name="de Groot N.N."/>
        </authorList>
    </citation>
    <scope>NUCLEOTIDE SEQUENCE [LARGE SCALE GENOMIC DNA]</scope>
    <source>
        <strain evidence="16 17">ASO4-2</strain>
    </source>
</reference>
<dbReference type="STRING" id="617002.SAMN05660653_02999"/>
<keyword evidence="2 13" id="KW-0639">Primosome</keyword>
<evidence type="ECO:0000256" key="2">
    <source>
        <dbReference type="ARBA" id="ARBA00022515"/>
    </source>
</evidence>
<evidence type="ECO:0000313" key="16">
    <source>
        <dbReference type="EMBL" id="SDB59054.1"/>
    </source>
</evidence>
<keyword evidence="7 13" id="KW-0067">ATP-binding</keyword>
<comment type="similarity">
    <text evidence="1 13">Belongs to the helicase family. DnaB subfamily.</text>
</comment>
<evidence type="ECO:0000256" key="5">
    <source>
        <dbReference type="ARBA" id="ARBA00022801"/>
    </source>
</evidence>
<dbReference type="GO" id="GO:0016887">
    <property type="term" value="F:ATP hydrolysis activity"/>
    <property type="evidence" value="ECO:0007669"/>
    <property type="project" value="RHEA"/>
</dbReference>
<dbReference type="InterPro" id="IPR016136">
    <property type="entry name" value="DNA_helicase_N/primase_C"/>
</dbReference>
<dbReference type="Proteomes" id="UP000198771">
    <property type="component" value="Unassembled WGS sequence"/>
</dbReference>
<dbReference type="NCBIfam" id="TIGR00665">
    <property type="entry name" value="DnaB"/>
    <property type="match status" value="1"/>
</dbReference>
<dbReference type="GO" id="GO:1990077">
    <property type="term" value="C:primosome complex"/>
    <property type="evidence" value="ECO:0007669"/>
    <property type="project" value="UniProtKB-UniRule"/>
</dbReference>
<dbReference type="NCBIfam" id="NF004384">
    <property type="entry name" value="PRK05748.1"/>
    <property type="match status" value="1"/>
</dbReference>
<feature type="domain" description="SF4 helicase" evidence="15">
    <location>
        <begin position="191"/>
        <end position="458"/>
    </location>
</feature>
<evidence type="ECO:0000259" key="15">
    <source>
        <dbReference type="PROSITE" id="PS51199"/>
    </source>
</evidence>
<evidence type="ECO:0000256" key="3">
    <source>
        <dbReference type="ARBA" id="ARBA00022705"/>
    </source>
</evidence>
<evidence type="ECO:0000256" key="11">
    <source>
        <dbReference type="ARBA" id="ARBA00048954"/>
    </source>
</evidence>
<dbReference type="GO" id="GO:0003677">
    <property type="term" value="F:DNA binding"/>
    <property type="evidence" value="ECO:0007669"/>
    <property type="project" value="UniProtKB-UniRule"/>
</dbReference>
<evidence type="ECO:0000256" key="8">
    <source>
        <dbReference type="ARBA" id="ARBA00023125"/>
    </source>
</evidence>
<feature type="region of interest" description="Disordered" evidence="14">
    <location>
        <begin position="1"/>
        <end position="23"/>
    </location>
</feature>
<dbReference type="GO" id="GO:0043139">
    <property type="term" value="F:5'-3' DNA helicase activity"/>
    <property type="evidence" value="ECO:0007669"/>
    <property type="project" value="UniProtKB-EC"/>
</dbReference>
<dbReference type="InterPro" id="IPR027417">
    <property type="entry name" value="P-loop_NTPase"/>
</dbReference>
<dbReference type="EMBL" id="FMXO01000020">
    <property type="protein sequence ID" value="SDB59054.1"/>
    <property type="molecule type" value="Genomic_DNA"/>
</dbReference>
<keyword evidence="17" id="KW-1185">Reference proteome</keyword>
<dbReference type="InterPro" id="IPR007694">
    <property type="entry name" value="DNA_helicase_DnaB-like_C"/>
</dbReference>
<dbReference type="RefSeq" id="WP_092123519.1">
    <property type="nucleotide sequence ID" value="NZ_FMXO01000020.1"/>
</dbReference>
<dbReference type="GO" id="GO:0005829">
    <property type="term" value="C:cytosol"/>
    <property type="evidence" value="ECO:0007669"/>
    <property type="project" value="TreeGrafter"/>
</dbReference>
<evidence type="ECO:0000256" key="9">
    <source>
        <dbReference type="ARBA" id="ARBA00023235"/>
    </source>
</evidence>
<proteinExistence type="inferred from homology"/>
<dbReference type="EC" id="5.6.2.3" evidence="12 13"/>
<evidence type="ECO:0000256" key="6">
    <source>
        <dbReference type="ARBA" id="ARBA00022806"/>
    </source>
</evidence>
<dbReference type="InterPro" id="IPR007692">
    <property type="entry name" value="DNA_helicase_DnaB"/>
</dbReference>
<dbReference type="InterPro" id="IPR007693">
    <property type="entry name" value="DNA_helicase_DnaB-like_N"/>
</dbReference>
<evidence type="ECO:0000256" key="13">
    <source>
        <dbReference type="RuleBase" id="RU362085"/>
    </source>
</evidence>
<evidence type="ECO:0000313" key="17">
    <source>
        <dbReference type="Proteomes" id="UP000198771"/>
    </source>
</evidence>
<evidence type="ECO:0000256" key="7">
    <source>
        <dbReference type="ARBA" id="ARBA00022840"/>
    </source>
</evidence>
<dbReference type="SUPFAM" id="SSF48024">
    <property type="entry name" value="N-terminal domain of DnaB helicase"/>
    <property type="match status" value="1"/>
</dbReference>
<name>A0A1G6ENU7_9BACT</name>
<keyword evidence="4 13" id="KW-0547">Nucleotide-binding</keyword>
<keyword evidence="6 13" id="KW-0347">Helicase</keyword>
<evidence type="ECO:0000256" key="14">
    <source>
        <dbReference type="SAM" id="MobiDB-lite"/>
    </source>
</evidence>
<comment type="catalytic activity">
    <reaction evidence="11 13">
        <text>ATP + H2O = ADP + phosphate + H(+)</text>
        <dbReference type="Rhea" id="RHEA:13065"/>
        <dbReference type="ChEBI" id="CHEBI:15377"/>
        <dbReference type="ChEBI" id="CHEBI:15378"/>
        <dbReference type="ChEBI" id="CHEBI:30616"/>
        <dbReference type="ChEBI" id="CHEBI:43474"/>
        <dbReference type="ChEBI" id="CHEBI:456216"/>
        <dbReference type="EC" id="5.6.2.3"/>
    </reaction>
</comment>
<dbReference type="AlphaFoldDB" id="A0A1G6ENU7"/>
<organism evidence="16 17">
    <name type="scientific">Desulfonatronum thiosulfatophilum</name>
    <dbReference type="NCBI Taxonomy" id="617002"/>
    <lineage>
        <taxon>Bacteria</taxon>
        <taxon>Pseudomonadati</taxon>
        <taxon>Thermodesulfobacteriota</taxon>
        <taxon>Desulfovibrionia</taxon>
        <taxon>Desulfovibrionales</taxon>
        <taxon>Desulfonatronaceae</taxon>
        <taxon>Desulfonatronum</taxon>
    </lineage>
</organism>
<gene>
    <name evidence="16" type="ORF">SAMN05660653_02999</name>
</gene>
<dbReference type="PROSITE" id="PS51199">
    <property type="entry name" value="SF4_HELICASE"/>
    <property type="match status" value="1"/>
</dbReference>
<evidence type="ECO:0000256" key="12">
    <source>
        <dbReference type="NCBIfam" id="TIGR00665"/>
    </source>
</evidence>
<dbReference type="GO" id="GO:0042802">
    <property type="term" value="F:identical protein binding"/>
    <property type="evidence" value="ECO:0007669"/>
    <property type="project" value="UniProtKB-ARBA"/>
</dbReference>
<evidence type="ECO:0000256" key="4">
    <source>
        <dbReference type="ARBA" id="ARBA00022741"/>
    </source>
</evidence>
<dbReference type="GO" id="GO:0005524">
    <property type="term" value="F:ATP binding"/>
    <property type="evidence" value="ECO:0007669"/>
    <property type="project" value="UniProtKB-UniRule"/>
</dbReference>
<dbReference type="InterPro" id="IPR036185">
    <property type="entry name" value="DNA_heli_DnaB-like_N_sf"/>
</dbReference>
<dbReference type="Gene3D" id="3.40.50.300">
    <property type="entry name" value="P-loop containing nucleotide triphosphate hydrolases"/>
    <property type="match status" value="1"/>
</dbReference>
<dbReference type="Pfam" id="PF00772">
    <property type="entry name" value="DnaB"/>
    <property type="match status" value="1"/>
</dbReference>
<dbReference type="CDD" id="cd00984">
    <property type="entry name" value="DnaB_C"/>
    <property type="match status" value="1"/>
</dbReference>
<dbReference type="FunFam" id="1.10.860.10:FF:000001">
    <property type="entry name" value="Replicative DNA helicase"/>
    <property type="match status" value="1"/>
</dbReference>
<sequence>MARSQKQSHPTGSGANLSGKTPPQNLEAEQAVLGGLFLSPGLIDTLLDIVGEDDFYSPAHRSIFQACLSLYQRSVPIDLVTLADNLQNSGLLEQVGGPVYLASLTESLVATSHAESYARIVRDKAILRRLIQAASDIVVSCHDGVQEVDKVLDESEAAIFAISEAKIKSVFSTTKELVSQVFENLEKRVERQELVTGVPTGYHKLDEMTAGLQPSDLIIIAARPSMGKTAFALNIAMRAAVLHDVPTAIFSLEMSKEQLMMRMLCSWGKVDLARFRRGFLNDEDWARLYHAADSLSQAPMFIDDTPALSTLDLRTRCRRLKSEKKLGLVMVDYLQLMRASRRIDSREQEISEISRTLKGLAKELDLPMVALAQLNRKLEDRSNRRPMLSDLRESGAIEQDADVIAFIYRDEVYNKQEGNPKKGIAEIIIGKQRNGPTGEVELAFLDTYTAFENLVDIPPPSESLKPAS</sequence>
<dbReference type="Gene3D" id="1.10.860.10">
    <property type="entry name" value="DNAb Helicase, Chain A"/>
    <property type="match status" value="1"/>
</dbReference>
<dbReference type="PANTHER" id="PTHR30153">
    <property type="entry name" value="REPLICATIVE DNA HELICASE DNAB"/>
    <property type="match status" value="1"/>
</dbReference>
<dbReference type="Pfam" id="PF03796">
    <property type="entry name" value="DnaB_C"/>
    <property type="match status" value="1"/>
</dbReference>
<dbReference type="SUPFAM" id="SSF52540">
    <property type="entry name" value="P-loop containing nucleoside triphosphate hydrolases"/>
    <property type="match status" value="1"/>
</dbReference>